<organism evidence="1 2">
    <name type="scientific">Labrys miyagiensis</name>
    <dbReference type="NCBI Taxonomy" id="346912"/>
    <lineage>
        <taxon>Bacteria</taxon>
        <taxon>Pseudomonadati</taxon>
        <taxon>Pseudomonadota</taxon>
        <taxon>Alphaproteobacteria</taxon>
        <taxon>Hyphomicrobiales</taxon>
        <taxon>Xanthobacteraceae</taxon>
        <taxon>Labrys</taxon>
    </lineage>
</organism>
<comment type="caution">
    <text evidence="1">The sequence shown here is derived from an EMBL/GenBank/DDBJ whole genome shotgun (WGS) entry which is preliminary data.</text>
</comment>
<reference evidence="2" key="1">
    <citation type="journal article" date="2019" name="Int. J. Syst. Evol. Microbiol.">
        <title>The Global Catalogue of Microorganisms (GCM) 10K type strain sequencing project: providing services to taxonomists for standard genome sequencing and annotation.</title>
        <authorList>
            <consortium name="The Broad Institute Genomics Platform"/>
            <consortium name="The Broad Institute Genome Sequencing Center for Infectious Disease"/>
            <person name="Wu L."/>
            <person name="Ma J."/>
        </authorList>
    </citation>
    <scope>NUCLEOTIDE SEQUENCE [LARGE SCALE GENOMIC DNA]</scope>
    <source>
        <strain evidence="2">NBRC 101365</strain>
    </source>
</reference>
<accession>A0ABQ6CZP5</accession>
<protein>
    <recommendedName>
        <fullName evidence="3">DUF1488 domain-containing protein</fullName>
    </recommendedName>
</protein>
<dbReference type="EMBL" id="BSPC01000080">
    <property type="protein sequence ID" value="GLS23772.1"/>
    <property type="molecule type" value="Genomic_DNA"/>
</dbReference>
<evidence type="ECO:0000313" key="2">
    <source>
        <dbReference type="Proteomes" id="UP001156882"/>
    </source>
</evidence>
<proteinExistence type="predicted"/>
<dbReference type="Proteomes" id="UP001156882">
    <property type="component" value="Unassembled WGS sequence"/>
</dbReference>
<name>A0ABQ6CZP5_9HYPH</name>
<evidence type="ECO:0008006" key="3">
    <source>
        <dbReference type="Google" id="ProtNLM"/>
    </source>
</evidence>
<sequence>MEDTMLIATTEGQGWCYEVIVQSDGFLVQARDLDTGEVCLSETKLFRTSPVALAYADMAAAADRFAASRLEDAEDWQDLADDYHHELDRYQVIRDRLFDEGVGGDLLYQSRAGSLRENAHRMH</sequence>
<gene>
    <name evidence="1" type="ORF">GCM10007874_67930</name>
</gene>
<evidence type="ECO:0000313" key="1">
    <source>
        <dbReference type="EMBL" id="GLS23772.1"/>
    </source>
</evidence>
<keyword evidence="2" id="KW-1185">Reference proteome</keyword>